<gene>
    <name evidence="3" type="ORF">JFN87_12180</name>
</gene>
<dbReference type="RefSeq" id="WP_209340024.1">
    <property type="nucleotide sequence ID" value="NZ_JAGIQL010000037.1"/>
</dbReference>
<proteinExistence type="predicted"/>
<keyword evidence="4" id="KW-1185">Reference proteome</keyword>
<feature type="region of interest" description="Disordered" evidence="1">
    <location>
        <begin position="139"/>
        <end position="193"/>
    </location>
</feature>
<evidence type="ECO:0000313" key="4">
    <source>
        <dbReference type="Proteomes" id="UP000670475"/>
    </source>
</evidence>
<feature type="compositionally biased region" description="Polar residues" evidence="1">
    <location>
        <begin position="139"/>
        <end position="154"/>
    </location>
</feature>
<dbReference type="AlphaFoldDB" id="A0A940MGL9"/>
<dbReference type="Proteomes" id="UP000670475">
    <property type="component" value="Unassembled WGS sequence"/>
</dbReference>
<evidence type="ECO:0000256" key="2">
    <source>
        <dbReference type="SAM" id="SignalP"/>
    </source>
</evidence>
<protein>
    <recommendedName>
        <fullName evidence="5">Flp pilus-assembly TadG-like N-terminal domain-containing protein</fullName>
    </recommendedName>
</protein>
<reference evidence="3" key="1">
    <citation type="submission" date="2021-03" db="EMBL/GenBank/DDBJ databases">
        <title>Whole genome sequence of Streptomyces bomunensis MMS17-BM035.</title>
        <authorList>
            <person name="Lee J.H."/>
        </authorList>
    </citation>
    <scope>NUCLEOTIDE SEQUENCE</scope>
    <source>
        <strain evidence="3">MMS17-BM035</strain>
    </source>
</reference>
<keyword evidence="2" id="KW-0732">Signal</keyword>
<feature type="signal peptide" evidence="2">
    <location>
        <begin position="1"/>
        <end position="20"/>
    </location>
</feature>
<sequence>MVAGVLFAALAFFVYGRAGATRNGGQSAADAAALAAAQQSRDDFKDAFLAGALDPGFLAKVFDGAEVGPAGDACGAAAAFANANNAVVRGCSALSDGRWGFTVGVTTRNAVGKSVVPGTESMKADADATAVVEPRCTFDLSTGATGTPSPQDGSSRPPAGGKDGEPKPPKPVSPGALRCQGGDDITIDPAHLDDLPDMADLFTVRLVKS</sequence>
<name>A0A940MGL9_9ACTN</name>
<feature type="chain" id="PRO_5038402019" description="Flp pilus-assembly TadG-like N-terminal domain-containing protein" evidence="2">
    <location>
        <begin position="21"/>
        <end position="209"/>
    </location>
</feature>
<organism evidence="3 4">
    <name type="scientific">Streptomyces montanisoli</name>
    <dbReference type="NCBI Taxonomy" id="2798581"/>
    <lineage>
        <taxon>Bacteria</taxon>
        <taxon>Bacillati</taxon>
        <taxon>Actinomycetota</taxon>
        <taxon>Actinomycetes</taxon>
        <taxon>Kitasatosporales</taxon>
        <taxon>Streptomycetaceae</taxon>
        <taxon>Streptomyces</taxon>
    </lineage>
</organism>
<evidence type="ECO:0008006" key="5">
    <source>
        <dbReference type="Google" id="ProtNLM"/>
    </source>
</evidence>
<evidence type="ECO:0000313" key="3">
    <source>
        <dbReference type="EMBL" id="MBP0458253.1"/>
    </source>
</evidence>
<comment type="caution">
    <text evidence="3">The sequence shown here is derived from an EMBL/GenBank/DDBJ whole genome shotgun (WGS) entry which is preliminary data.</text>
</comment>
<accession>A0A940MGL9</accession>
<dbReference type="EMBL" id="JAGIQL010000037">
    <property type="protein sequence ID" value="MBP0458253.1"/>
    <property type="molecule type" value="Genomic_DNA"/>
</dbReference>
<evidence type="ECO:0000256" key="1">
    <source>
        <dbReference type="SAM" id="MobiDB-lite"/>
    </source>
</evidence>